<name>A0A093QN41_9PASS</name>
<feature type="non-terminal residue" evidence="1">
    <location>
        <position position="50"/>
    </location>
</feature>
<dbReference type="AlphaFoldDB" id="A0A093QN41"/>
<dbReference type="OrthoDB" id="9228068at2759"/>
<gene>
    <name evidence="1" type="ORF">N305_06092</name>
</gene>
<dbReference type="EMBL" id="KL693574">
    <property type="protein sequence ID" value="KFW87795.1"/>
    <property type="molecule type" value="Genomic_DNA"/>
</dbReference>
<protein>
    <submittedName>
        <fullName evidence="1">Uncharacterized protein</fullName>
    </submittedName>
</protein>
<accession>A0A093QN41</accession>
<organism evidence="1 2">
    <name type="scientific">Manacus vitellinus</name>
    <name type="common">golden-collared manakin</name>
    <dbReference type="NCBI Taxonomy" id="328815"/>
    <lineage>
        <taxon>Eukaryota</taxon>
        <taxon>Metazoa</taxon>
        <taxon>Chordata</taxon>
        <taxon>Craniata</taxon>
        <taxon>Vertebrata</taxon>
        <taxon>Euteleostomi</taxon>
        <taxon>Archelosauria</taxon>
        <taxon>Archosauria</taxon>
        <taxon>Dinosauria</taxon>
        <taxon>Saurischia</taxon>
        <taxon>Theropoda</taxon>
        <taxon>Coelurosauria</taxon>
        <taxon>Aves</taxon>
        <taxon>Neognathae</taxon>
        <taxon>Neoaves</taxon>
        <taxon>Telluraves</taxon>
        <taxon>Australaves</taxon>
        <taxon>Passeriformes</taxon>
        <taxon>Pipridae</taxon>
        <taxon>Manacus</taxon>
    </lineage>
</organism>
<keyword evidence="2" id="KW-1185">Reference proteome</keyword>
<proteinExistence type="predicted"/>
<evidence type="ECO:0000313" key="2">
    <source>
        <dbReference type="Proteomes" id="UP000053258"/>
    </source>
</evidence>
<evidence type="ECO:0000313" key="1">
    <source>
        <dbReference type="EMBL" id="KFW87795.1"/>
    </source>
</evidence>
<dbReference type="Proteomes" id="UP000053258">
    <property type="component" value="Unassembled WGS sequence"/>
</dbReference>
<sequence>GPFCNWCLWGSYFYNWHIDLQVDIVCCCWKCQPLCCSANRKEHRRVLVVR</sequence>
<feature type="non-terminal residue" evidence="1">
    <location>
        <position position="1"/>
    </location>
</feature>
<reference evidence="1 2" key="1">
    <citation type="submission" date="2014-06" db="EMBL/GenBank/DDBJ databases">
        <title>Genome evolution of avian class.</title>
        <authorList>
            <person name="Zhang G."/>
            <person name="Li C."/>
        </authorList>
    </citation>
    <scope>NUCLEOTIDE SEQUENCE [LARGE SCALE GENOMIC DNA]</scope>
    <source>
        <strain evidence="1">BGI_N305</strain>
    </source>
</reference>